<dbReference type="RefSeq" id="WP_350396192.1">
    <property type="nucleotide sequence ID" value="NZ_JBELQE010000091.1"/>
</dbReference>
<keyword evidence="3 4" id="KW-0732">Signal</keyword>
<dbReference type="InterPro" id="IPR018893">
    <property type="entry name" value="T8SS_CsgF"/>
</dbReference>
<proteinExistence type="predicted"/>
<protein>
    <recommendedName>
        <fullName evidence="2">Curli production assembly/transport component CsgF</fullName>
    </recommendedName>
</protein>
<evidence type="ECO:0000256" key="4">
    <source>
        <dbReference type="SAM" id="SignalP"/>
    </source>
</evidence>
<evidence type="ECO:0000256" key="2">
    <source>
        <dbReference type="ARBA" id="ARBA00014031"/>
    </source>
</evidence>
<name>A0ABV1QQZ9_9HYPH</name>
<dbReference type="Proteomes" id="UP001480955">
    <property type="component" value="Unassembled WGS sequence"/>
</dbReference>
<organism evidence="5 6">
    <name type="scientific">Methylorubrum podarium</name>
    <dbReference type="NCBI Taxonomy" id="200476"/>
    <lineage>
        <taxon>Bacteria</taxon>
        <taxon>Pseudomonadati</taxon>
        <taxon>Pseudomonadota</taxon>
        <taxon>Alphaproteobacteria</taxon>
        <taxon>Hyphomicrobiales</taxon>
        <taxon>Methylobacteriaceae</taxon>
        <taxon>Methylorubrum</taxon>
    </lineage>
</organism>
<evidence type="ECO:0000313" key="6">
    <source>
        <dbReference type="Proteomes" id="UP001480955"/>
    </source>
</evidence>
<evidence type="ECO:0000313" key="5">
    <source>
        <dbReference type="EMBL" id="MER2251842.1"/>
    </source>
</evidence>
<feature type="signal peptide" evidence="4">
    <location>
        <begin position="1"/>
        <end position="21"/>
    </location>
</feature>
<evidence type="ECO:0000256" key="1">
    <source>
        <dbReference type="ARBA" id="ARBA00003989"/>
    </source>
</evidence>
<gene>
    <name evidence="5" type="ORF">ABS772_18145</name>
</gene>
<keyword evidence="6" id="KW-1185">Reference proteome</keyword>
<feature type="chain" id="PRO_5046239044" description="Curli production assembly/transport component CsgF" evidence="4">
    <location>
        <begin position="22"/>
        <end position="147"/>
    </location>
</feature>
<dbReference type="Pfam" id="PF10614">
    <property type="entry name" value="CsgF"/>
    <property type="match status" value="1"/>
</dbReference>
<accession>A0ABV1QQZ9</accession>
<dbReference type="EMBL" id="JBELQE010000091">
    <property type="protein sequence ID" value="MER2251842.1"/>
    <property type="molecule type" value="Genomic_DNA"/>
</dbReference>
<sequence length="147" mass="15558">MKTRILAVGAAILLLAAPSQAGNLVYQAANPAFGGNPLNGSWLQSEAQAQNIPQAAQQRQQQLFSTGTSRGISTLTPGQIFAQQLQSQLYSSLANQITQAIFGENARPNGTFVFQGTTIEFLRVGSDVQVTINDGQTKTQVVVPATP</sequence>
<evidence type="ECO:0000256" key="3">
    <source>
        <dbReference type="ARBA" id="ARBA00022729"/>
    </source>
</evidence>
<comment type="function">
    <text evidence="1">May be involved in the biogenesis of curli organelles.</text>
</comment>
<reference evidence="5 6" key="1">
    <citation type="submission" date="2024-06" db="EMBL/GenBank/DDBJ databases">
        <authorList>
            <person name="Campbell A.G."/>
        </authorList>
    </citation>
    <scope>NUCLEOTIDE SEQUENCE [LARGE SCALE GENOMIC DNA]</scope>
    <source>
        <strain evidence="5 6">EM12</strain>
    </source>
</reference>
<comment type="caution">
    <text evidence="5">The sequence shown here is derived from an EMBL/GenBank/DDBJ whole genome shotgun (WGS) entry which is preliminary data.</text>
</comment>